<organism evidence="1 2">
    <name type="scientific">Oerskovia douganii</name>
    <dbReference type="NCBI Taxonomy" id="2762210"/>
    <lineage>
        <taxon>Bacteria</taxon>
        <taxon>Bacillati</taxon>
        <taxon>Actinomycetota</taxon>
        <taxon>Actinomycetes</taxon>
        <taxon>Micrococcales</taxon>
        <taxon>Cellulomonadaceae</taxon>
        <taxon>Oerskovia</taxon>
    </lineage>
</organism>
<name>A0A9D5YZ04_9CELL</name>
<dbReference type="EMBL" id="JACSPN010000004">
    <property type="protein sequence ID" value="MBE7699549.1"/>
    <property type="molecule type" value="Genomic_DNA"/>
</dbReference>
<accession>A0A9D5YZ04</accession>
<reference evidence="1 2" key="1">
    <citation type="submission" date="2020-08" db="EMBL/GenBank/DDBJ databases">
        <title>A Genomic Blueprint of the Chicken Gut Microbiome.</title>
        <authorList>
            <person name="Gilroy R."/>
            <person name="Ravi A."/>
            <person name="Getino M."/>
            <person name="Pursley I."/>
            <person name="Horton D.L."/>
            <person name="Alikhan N.-F."/>
            <person name="Baker D."/>
            <person name="Gharbi K."/>
            <person name="Hall N."/>
            <person name="Watson M."/>
            <person name="Adriaenssens E.M."/>
            <person name="Foster-Nyarko E."/>
            <person name="Jarju S."/>
            <person name="Secka A."/>
            <person name="Antonio M."/>
            <person name="Oren A."/>
            <person name="Chaudhuri R."/>
            <person name="La Ragione R.M."/>
            <person name="Hildebrand F."/>
            <person name="Pallen M.J."/>
        </authorList>
    </citation>
    <scope>NUCLEOTIDE SEQUENCE [LARGE SCALE GENOMIC DNA]</scope>
    <source>
        <strain evidence="1 2">Sa1BUA8</strain>
    </source>
</reference>
<proteinExistence type="predicted"/>
<evidence type="ECO:0000313" key="1">
    <source>
        <dbReference type="EMBL" id="MBE7699549.1"/>
    </source>
</evidence>
<dbReference type="AlphaFoldDB" id="A0A9D5YZ04"/>
<evidence type="ECO:0000313" key="2">
    <source>
        <dbReference type="Proteomes" id="UP000822993"/>
    </source>
</evidence>
<dbReference type="SUPFAM" id="SSF53756">
    <property type="entry name" value="UDP-Glycosyltransferase/glycogen phosphorylase"/>
    <property type="match status" value="1"/>
</dbReference>
<comment type="caution">
    <text evidence="1">The sequence shown here is derived from an EMBL/GenBank/DDBJ whole genome shotgun (WGS) entry which is preliminary data.</text>
</comment>
<evidence type="ECO:0008006" key="3">
    <source>
        <dbReference type="Google" id="ProtNLM"/>
    </source>
</evidence>
<protein>
    <recommendedName>
        <fullName evidence="3">Glycosyltransferase</fullName>
    </recommendedName>
</protein>
<gene>
    <name evidence="1" type="ORF">H9623_04405</name>
</gene>
<keyword evidence="2" id="KW-1185">Reference proteome</keyword>
<dbReference type="RefSeq" id="WP_193718852.1">
    <property type="nucleotide sequence ID" value="NZ_JACSPN010000004.1"/>
</dbReference>
<dbReference type="Gene3D" id="3.40.50.2000">
    <property type="entry name" value="Glycogen Phosphorylase B"/>
    <property type="match status" value="1"/>
</dbReference>
<sequence>MTGLARARRALGESMVQGYASLPRSVRRPIEVLRDGLPTTWQTALAASLPGVGAAVPPPVAAPVAPVRLYVGPANSAGQGTRWARAAERLPGVAAVSMATVSHGAFAFPADHVVAQDVYSASATWAHTQRKAVRRGFSHVLIEACRPLFPRSGDGSAFSEARDLASHGVSVAMVCHGSEVRLPSRHAAASRWSPFLETDWPDVAFLEEQARRNRAGIEASGLPVLVSTPDLLLDVPWATWLPVVVEPAVWATDEPPLERPVPVVVHVPSSGVIKGTSLIEPVLADLESRGLIEYRAVHGVPSAEMPAIYRGADIVLDQFRIGSYGVAACEAMAAGRVVVSHVDEQVRGHVRGVTGGEVPIVEATVETLEGVILGLLEDREGAREVAARGPGFVRDVHDGRASARALADFLGVPATEVDAP</sequence>
<dbReference type="Proteomes" id="UP000822993">
    <property type="component" value="Unassembled WGS sequence"/>
</dbReference>